<evidence type="ECO:0000256" key="1">
    <source>
        <dbReference type="SAM" id="MobiDB-lite"/>
    </source>
</evidence>
<keyword evidence="2" id="KW-0472">Membrane</keyword>
<proteinExistence type="predicted"/>
<feature type="compositionally biased region" description="Basic and acidic residues" evidence="1">
    <location>
        <begin position="14"/>
        <end position="27"/>
    </location>
</feature>
<reference evidence="3" key="1">
    <citation type="journal article" date="2020" name="Stud. Mycol.">
        <title>101 Dothideomycetes genomes: a test case for predicting lifestyles and emergence of pathogens.</title>
        <authorList>
            <person name="Haridas S."/>
            <person name="Albert R."/>
            <person name="Binder M."/>
            <person name="Bloem J."/>
            <person name="Labutti K."/>
            <person name="Salamov A."/>
            <person name="Andreopoulos B."/>
            <person name="Baker S."/>
            <person name="Barry K."/>
            <person name="Bills G."/>
            <person name="Bluhm B."/>
            <person name="Cannon C."/>
            <person name="Castanera R."/>
            <person name="Culley D."/>
            <person name="Daum C."/>
            <person name="Ezra D."/>
            <person name="Gonzalez J."/>
            <person name="Henrissat B."/>
            <person name="Kuo A."/>
            <person name="Liang C."/>
            <person name="Lipzen A."/>
            <person name="Lutzoni F."/>
            <person name="Magnuson J."/>
            <person name="Mondo S."/>
            <person name="Nolan M."/>
            <person name="Ohm R."/>
            <person name="Pangilinan J."/>
            <person name="Park H.-J."/>
            <person name="Ramirez L."/>
            <person name="Alfaro M."/>
            <person name="Sun H."/>
            <person name="Tritt A."/>
            <person name="Yoshinaga Y."/>
            <person name="Zwiers L.-H."/>
            <person name="Turgeon B."/>
            <person name="Goodwin S."/>
            <person name="Spatafora J."/>
            <person name="Crous P."/>
            <person name="Grigoriev I."/>
        </authorList>
    </citation>
    <scope>NUCLEOTIDE SEQUENCE</scope>
    <source>
        <strain evidence="3">CBS 279.74</strain>
    </source>
</reference>
<feature type="non-terminal residue" evidence="3">
    <location>
        <position position="1"/>
    </location>
</feature>
<name>A0A6G1JPH4_9PLEO</name>
<feature type="transmembrane region" description="Helical" evidence="2">
    <location>
        <begin position="236"/>
        <end position="256"/>
    </location>
</feature>
<gene>
    <name evidence="3" type="ORF">K504DRAFT_467094</name>
</gene>
<keyword evidence="2" id="KW-1133">Transmembrane helix</keyword>
<keyword evidence="4" id="KW-1185">Reference proteome</keyword>
<sequence length="362" mass="39968">SCAGISKQQAKKLATKDRRQQGKHHALEAQREIRLRLPFPVPAEPRLYLAKSAFGPKLAPRLGKADRAEVEGRTITTIANNGSITHTGVPNPNYVAGANIPRYAALRFSRCISPDIARQLLEHVKVLQEARMPFQTTASHGNTFKQAWIGLWRQSSATPFVSAGRRQKKPMLNQSLGRAASYLRKVDEPTYTRIRQSHQDITKAVLSSLCGHAGAEGHQAWFNEDAGRARTSSFQLGGISSMMAVSISTGAGTSYYYDKGDNSMSRGTRLLASPPLITTAHFYSIILVLGTGGLLKLPKVSYEMYVNPGDVVFFLANQQLHKLKVNPTSPQSVQTVFTIWTDRLAMQSATPSPYNNFYRHKT</sequence>
<dbReference type="Gene3D" id="3.60.130.30">
    <property type="match status" value="1"/>
</dbReference>
<dbReference type="AlphaFoldDB" id="A0A6G1JPH4"/>
<organism evidence="3 4">
    <name type="scientific">Pleomassaria siparia CBS 279.74</name>
    <dbReference type="NCBI Taxonomy" id="1314801"/>
    <lineage>
        <taxon>Eukaryota</taxon>
        <taxon>Fungi</taxon>
        <taxon>Dikarya</taxon>
        <taxon>Ascomycota</taxon>
        <taxon>Pezizomycotina</taxon>
        <taxon>Dothideomycetes</taxon>
        <taxon>Pleosporomycetidae</taxon>
        <taxon>Pleosporales</taxon>
        <taxon>Pleomassariaceae</taxon>
        <taxon>Pleomassaria</taxon>
    </lineage>
</organism>
<accession>A0A6G1JPH4</accession>
<evidence type="ECO:0000313" key="3">
    <source>
        <dbReference type="EMBL" id="KAF2702458.1"/>
    </source>
</evidence>
<dbReference type="EMBL" id="MU005828">
    <property type="protein sequence ID" value="KAF2702458.1"/>
    <property type="molecule type" value="Genomic_DNA"/>
</dbReference>
<feature type="transmembrane region" description="Helical" evidence="2">
    <location>
        <begin position="276"/>
        <end position="295"/>
    </location>
</feature>
<dbReference type="Proteomes" id="UP000799428">
    <property type="component" value="Unassembled WGS sequence"/>
</dbReference>
<evidence type="ECO:0000313" key="4">
    <source>
        <dbReference type="Proteomes" id="UP000799428"/>
    </source>
</evidence>
<dbReference type="OrthoDB" id="3764734at2759"/>
<keyword evidence="2" id="KW-0812">Transmembrane</keyword>
<evidence type="ECO:0000256" key="2">
    <source>
        <dbReference type="SAM" id="Phobius"/>
    </source>
</evidence>
<feature type="region of interest" description="Disordered" evidence="1">
    <location>
        <begin position="1"/>
        <end position="27"/>
    </location>
</feature>
<protein>
    <submittedName>
        <fullName evidence="3">Uncharacterized protein</fullName>
    </submittedName>
</protein>